<dbReference type="InterPro" id="IPR008332">
    <property type="entry name" value="MethylG_MeTrfase_N"/>
</dbReference>
<dbReference type="SUPFAM" id="SSF46767">
    <property type="entry name" value="Methylated DNA-protein cysteine methyltransferase, C-terminal domain"/>
    <property type="match status" value="1"/>
</dbReference>
<dbReference type="InterPro" id="IPR023546">
    <property type="entry name" value="MGMT"/>
</dbReference>
<gene>
    <name evidence="11" type="ORF">BW247_02835</name>
</gene>
<dbReference type="Pfam" id="PF02870">
    <property type="entry name" value="Methyltransf_1N"/>
    <property type="match status" value="1"/>
</dbReference>
<protein>
    <recommendedName>
        <fullName evidence="8">Methylated-DNA--protein-cysteine methyltransferase</fullName>
        <ecNumber evidence="8">2.1.1.63</ecNumber>
    </recommendedName>
    <alternativeName>
        <fullName evidence="8">6-O-methylguanine-DNA methyltransferase</fullName>
        <shortName evidence="8">MGMT</shortName>
    </alternativeName>
    <alternativeName>
        <fullName evidence="8">O-6-methylguanine-DNA-alkyltransferase</fullName>
    </alternativeName>
</protein>
<dbReference type="InterPro" id="IPR014048">
    <property type="entry name" value="MethylDNA_cys_MeTrfase_DNA-bd"/>
</dbReference>
<evidence type="ECO:0000259" key="9">
    <source>
        <dbReference type="Pfam" id="PF01035"/>
    </source>
</evidence>
<evidence type="ECO:0000256" key="3">
    <source>
        <dbReference type="ARBA" id="ARBA00022603"/>
    </source>
</evidence>
<keyword evidence="2 8" id="KW-0963">Cytoplasm</keyword>
<dbReference type="FunFam" id="1.10.10.10:FF:000337">
    <property type="entry name" value="Methylated-DNA--protein-cysteine methyltransferase"/>
    <property type="match status" value="1"/>
</dbReference>
<dbReference type="KEGG" id="afy:BW247_02835"/>
<accession>A0A1P8UEB7</accession>
<keyword evidence="12" id="KW-1185">Reference proteome</keyword>
<feature type="domain" description="Methylated-DNA-[protein]-cysteine S-methyltransferase DNA binding" evidence="9">
    <location>
        <begin position="89"/>
        <end position="168"/>
    </location>
</feature>
<comment type="catalytic activity">
    <reaction evidence="7 8">
        <text>a 6-O-methyl-2'-deoxyguanosine in DNA + L-cysteinyl-[protein] = S-methyl-L-cysteinyl-[protein] + a 2'-deoxyguanosine in DNA</text>
        <dbReference type="Rhea" id="RHEA:24000"/>
        <dbReference type="Rhea" id="RHEA-COMP:10131"/>
        <dbReference type="Rhea" id="RHEA-COMP:10132"/>
        <dbReference type="Rhea" id="RHEA-COMP:11367"/>
        <dbReference type="Rhea" id="RHEA-COMP:11368"/>
        <dbReference type="ChEBI" id="CHEBI:29950"/>
        <dbReference type="ChEBI" id="CHEBI:82612"/>
        <dbReference type="ChEBI" id="CHEBI:85445"/>
        <dbReference type="ChEBI" id="CHEBI:85448"/>
        <dbReference type="EC" id="2.1.1.63"/>
    </reaction>
</comment>
<dbReference type="EC" id="2.1.1.63" evidence="8"/>
<dbReference type="GO" id="GO:0032259">
    <property type="term" value="P:methylation"/>
    <property type="evidence" value="ECO:0007669"/>
    <property type="project" value="UniProtKB-KW"/>
</dbReference>
<dbReference type="Gene3D" id="1.10.10.10">
    <property type="entry name" value="Winged helix-like DNA-binding domain superfamily/Winged helix DNA-binding domain"/>
    <property type="match status" value="1"/>
</dbReference>
<dbReference type="GO" id="GO:0003908">
    <property type="term" value="F:methylated-DNA-[protein]-cysteine S-methyltransferase activity"/>
    <property type="evidence" value="ECO:0007669"/>
    <property type="project" value="UniProtKB-UniRule"/>
</dbReference>
<dbReference type="HAMAP" id="MF_00772">
    <property type="entry name" value="OGT"/>
    <property type="match status" value="1"/>
</dbReference>
<proteinExistence type="inferred from homology"/>
<dbReference type="RefSeq" id="WP_076835604.1">
    <property type="nucleotide sequence ID" value="NZ_CP019434.1"/>
</dbReference>
<evidence type="ECO:0000256" key="8">
    <source>
        <dbReference type="HAMAP-Rule" id="MF_00772"/>
    </source>
</evidence>
<keyword evidence="4 8" id="KW-0808">Transferase</keyword>
<dbReference type="STRING" id="1765967.BW247_02835"/>
<name>A0A1P8UEB7_9GAMM</name>
<dbReference type="PANTHER" id="PTHR10815:SF5">
    <property type="entry name" value="METHYLATED-DNA--PROTEIN-CYSTEINE METHYLTRANSFERASE"/>
    <property type="match status" value="1"/>
</dbReference>
<reference evidence="11 12" key="1">
    <citation type="submission" date="2017-01" db="EMBL/GenBank/DDBJ databases">
        <title>Draft sequence of Acidihalobacter ferrooxidans strain DSM 14175 (strain V8).</title>
        <authorList>
            <person name="Khaleque H.N."/>
            <person name="Ramsay J.P."/>
            <person name="Murphy R.J.T."/>
            <person name="Kaksonen A.H."/>
            <person name="Boxall N.J."/>
            <person name="Watkin E.L.J."/>
        </authorList>
    </citation>
    <scope>NUCLEOTIDE SEQUENCE [LARGE SCALE GENOMIC DNA]</scope>
    <source>
        <strain evidence="11 12">V8</strain>
    </source>
</reference>
<dbReference type="NCBIfam" id="TIGR00589">
    <property type="entry name" value="ogt"/>
    <property type="match status" value="1"/>
</dbReference>
<dbReference type="GO" id="GO:0005737">
    <property type="term" value="C:cytoplasm"/>
    <property type="evidence" value="ECO:0007669"/>
    <property type="project" value="UniProtKB-SubCell"/>
</dbReference>
<comment type="catalytic activity">
    <reaction evidence="1 8">
        <text>a 4-O-methyl-thymidine in DNA + L-cysteinyl-[protein] = a thymidine in DNA + S-methyl-L-cysteinyl-[protein]</text>
        <dbReference type="Rhea" id="RHEA:53428"/>
        <dbReference type="Rhea" id="RHEA-COMP:10131"/>
        <dbReference type="Rhea" id="RHEA-COMP:10132"/>
        <dbReference type="Rhea" id="RHEA-COMP:13555"/>
        <dbReference type="Rhea" id="RHEA-COMP:13556"/>
        <dbReference type="ChEBI" id="CHEBI:29950"/>
        <dbReference type="ChEBI" id="CHEBI:82612"/>
        <dbReference type="ChEBI" id="CHEBI:137386"/>
        <dbReference type="ChEBI" id="CHEBI:137387"/>
        <dbReference type="EC" id="2.1.1.63"/>
    </reaction>
</comment>
<dbReference type="Gene3D" id="3.30.160.70">
    <property type="entry name" value="Methylated DNA-protein cysteine methyltransferase domain"/>
    <property type="match status" value="1"/>
</dbReference>
<evidence type="ECO:0000256" key="1">
    <source>
        <dbReference type="ARBA" id="ARBA00001286"/>
    </source>
</evidence>
<dbReference type="InterPro" id="IPR036388">
    <property type="entry name" value="WH-like_DNA-bd_sf"/>
</dbReference>
<comment type="subcellular location">
    <subcellularLocation>
        <location evidence="8">Cytoplasm</location>
    </subcellularLocation>
</comment>
<sequence length="191" mass="20344">MTAPVLYEECLVSPIGDMTLLTDAAACVHAVEFNDHPAQSQRALARRYGAVQRRPATTPSAAFQALTAYFAGDLTALDAPLPLAAQGTAFQQSVWQALRHIPLGHTLSYGELAAHIGRPRAVRAVGLANGANPISIIVPCHRVIGADRTLTGYSGGIGRKRWLLRHEGLPVEGDHVGKTAHRVRGAAHRLA</sequence>
<evidence type="ECO:0000259" key="10">
    <source>
        <dbReference type="Pfam" id="PF02870"/>
    </source>
</evidence>
<dbReference type="SUPFAM" id="SSF53155">
    <property type="entry name" value="Methylated DNA-protein cysteine methyltransferase domain"/>
    <property type="match status" value="1"/>
</dbReference>
<dbReference type="AlphaFoldDB" id="A0A1P8UEB7"/>
<keyword evidence="3 8" id="KW-0489">Methyltransferase</keyword>
<evidence type="ECO:0000313" key="12">
    <source>
        <dbReference type="Proteomes" id="UP000243807"/>
    </source>
</evidence>
<feature type="domain" description="Methylguanine DNA methyltransferase ribonuclease-like" evidence="10">
    <location>
        <begin position="7"/>
        <end position="83"/>
    </location>
</feature>
<dbReference type="InterPro" id="IPR001497">
    <property type="entry name" value="MethylDNA_cys_MeTrfase_AS"/>
</dbReference>
<dbReference type="PROSITE" id="PS00374">
    <property type="entry name" value="MGMT"/>
    <property type="match status" value="1"/>
</dbReference>
<keyword evidence="6 8" id="KW-0234">DNA repair</keyword>
<comment type="function">
    <text evidence="8">Involved in the cellular defense against the biological effects of O6-methylguanine (O6-MeG) and O4-methylthymine (O4-MeT) in DNA. Repairs the methylated nucleobase in DNA by stoichiometrically transferring the methyl group to a cysteine residue in the enzyme. This is a suicide reaction: the enzyme is irreversibly inactivated.</text>
</comment>
<dbReference type="PANTHER" id="PTHR10815">
    <property type="entry name" value="METHYLATED-DNA--PROTEIN-CYSTEINE METHYLTRANSFERASE"/>
    <property type="match status" value="1"/>
</dbReference>
<dbReference type="OrthoDB" id="9802228at2"/>
<keyword evidence="5 8" id="KW-0227">DNA damage</keyword>
<dbReference type="InterPro" id="IPR036217">
    <property type="entry name" value="MethylDNA_cys_MeTrfase_DNAb"/>
</dbReference>
<evidence type="ECO:0000256" key="2">
    <source>
        <dbReference type="ARBA" id="ARBA00022490"/>
    </source>
</evidence>
<evidence type="ECO:0000256" key="4">
    <source>
        <dbReference type="ARBA" id="ARBA00022679"/>
    </source>
</evidence>
<evidence type="ECO:0000313" key="11">
    <source>
        <dbReference type="EMBL" id="APZ42160.1"/>
    </source>
</evidence>
<evidence type="ECO:0000256" key="6">
    <source>
        <dbReference type="ARBA" id="ARBA00023204"/>
    </source>
</evidence>
<dbReference type="CDD" id="cd06445">
    <property type="entry name" value="ATase"/>
    <property type="match status" value="1"/>
</dbReference>
<feature type="active site" description="Nucleophile; methyl group acceptor" evidence="8">
    <location>
        <position position="140"/>
    </location>
</feature>
<dbReference type="Proteomes" id="UP000243807">
    <property type="component" value="Chromosome"/>
</dbReference>
<dbReference type="GO" id="GO:0006307">
    <property type="term" value="P:DNA alkylation repair"/>
    <property type="evidence" value="ECO:0007669"/>
    <property type="project" value="UniProtKB-UniRule"/>
</dbReference>
<organism evidence="11 12">
    <name type="scientific">Acidihalobacter ferrooxydans</name>
    <dbReference type="NCBI Taxonomy" id="1765967"/>
    <lineage>
        <taxon>Bacteria</taxon>
        <taxon>Pseudomonadati</taxon>
        <taxon>Pseudomonadota</taxon>
        <taxon>Gammaproteobacteria</taxon>
        <taxon>Chromatiales</taxon>
        <taxon>Ectothiorhodospiraceae</taxon>
        <taxon>Acidihalobacter</taxon>
    </lineage>
</organism>
<comment type="miscellaneous">
    <text evidence="8">This enzyme catalyzes only one turnover and therefore is not strictly catalytic. According to one definition, an enzyme is a biocatalyst that acts repeatedly and over many reaction cycles.</text>
</comment>
<evidence type="ECO:0000256" key="5">
    <source>
        <dbReference type="ARBA" id="ARBA00022763"/>
    </source>
</evidence>
<dbReference type="Pfam" id="PF01035">
    <property type="entry name" value="DNA_binding_1"/>
    <property type="match status" value="1"/>
</dbReference>
<dbReference type="InterPro" id="IPR036631">
    <property type="entry name" value="MGMT_N_sf"/>
</dbReference>
<dbReference type="EMBL" id="CP019434">
    <property type="protein sequence ID" value="APZ42160.1"/>
    <property type="molecule type" value="Genomic_DNA"/>
</dbReference>
<evidence type="ECO:0000256" key="7">
    <source>
        <dbReference type="ARBA" id="ARBA00049348"/>
    </source>
</evidence>
<comment type="similarity">
    <text evidence="8">Belongs to the MGMT family.</text>
</comment>